<comment type="caution">
    <text evidence="1">The sequence shown here is derived from an EMBL/GenBank/DDBJ whole genome shotgun (WGS) entry which is preliminary data.</text>
</comment>
<dbReference type="SUPFAM" id="SSF64182">
    <property type="entry name" value="DHH phosphoesterases"/>
    <property type="match status" value="1"/>
</dbReference>
<dbReference type="AlphaFoldDB" id="A0A4R3JYK5"/>
<keyword evidence="2" id="KW-1185">Reference proteome</keyword>
<gene>
    <name evidence="1" type="ORF">EDC61_105115</name>
</gene>
<protein>
    <recommendedName>
        <fullName evidence="3">Acetyltransferase</fullName>
    </recommendedName>
</protein>
<name>A0A4R3JYK5_9PROT</name>
<accession>A0A4R3JYK5</accession>
<dbReference type="InterPro" id="IPR038763">
    <property type="entry name" value="DHH_sf"/>
</dbReference>
<evidence type="ECO:0008006" key="3">
    <source>
        <dbReference type="Google" id="ProtNLM"/>
    </source>
</evidence>
<evidence type="ECO:0000313" key="1">
    <source>
        <dbReference type="EMBL" id="TCS72460.1"/>
    </source>
</evidence>
<dbReference type="Proteomes" id="UP000295135">
    <property type="component" value="Unassembled WGS sequence"/>
</dbReference>
<dbReference type="OrthoDB" id="5429547at2"/>
<dbReference type="RefSeq" id="WP_126463519.1">
    <property type="nucleotide sequence ID" value="NZ_AP018721.1"/>
</dbReference>
<organism evidence="1 2">
    <name type="scientific">Sulfuritortus calidifontis</name>
    <dbReference type="NCBI Taxonomy" id="1914471"/>
    <lineage>
        <taxon>Bacteria</taxon>
        <taxon>Pseudomonadati</taxon>
        <taxon>Pseudomonadota</taxon>
        <taxon>Betaproteobacteria</taxon>
        <taxon>Nitrosomonadales</taxon>
        <taxon>Thiobacillaceae</taxon>
        <taxon>Sulfuritortus</taxon>
    </lineage>
</organism>
<proteinExistence type="predicted"/>
<reference evidence="1 2" key="1">
    <citation type="submission" date="2019-03" db="EMBL/GenBank/DDBJ databases">
        <title>Genomic Encyclopedia of Type Strains, Phase IV (KMG-IV): sequencing the most valuable type-strain genomes for metagenomic binning, comparative biology and taxonomic classification.</title>
        <authorList>
            <person name="Goeker M."/>
        </authorList>
    </citation>
    <scope>NUCLEOTIDE SEQUENCE [LARGE SCALE GENOMIC DNA]</scope>
    <source>
        <strain evidence="1 2">DSM 103923</strain>
    </source>
</reference>
<evidence type="ECO:0000313" key="2">
    <source>
        <dbReference type="Proteomes" id="UP000295135"/>
    </source>
</evidence>
<sequence>MLYDAFNGDADGICALLQLRLSQPAASQLVTGVKRDIGLLARVSAGAGDVVTALDIAVARNRADLDRLLAAGARVRWFDHHNPGELPTHPNFEPHIDQAADICTSLIVDRQLNGAQRIWAVVAAFGDGMADSARRVAATLELDTPRLDLLRELGECINYNAYGETVADLHFPPDQLYRRLLAYGEPFAFIDAAPEFQALKLGYAEDMAQARNLVPHEVRPGGAVYLLPDAAWARRVSGVFANELAQAHPERAHALISRASQGHYVVSVRAPLLHRQGADALCRQFESGGGRAGAAGINRLPESELDRFVRAFYAAYGG</sequence>
<dbReference type="EMBL" id="SLZY01000005">
    <property type="protein sequence ID" value="TCS72460.1"/>
    <property type="molecule type" value="Genomic_DNA"/>
</dbReference>